<sequence>MCSSILCKIQAQNIKFLYKLRSFSYLHNPSPDKFLPLTIGKLLENAANKYGDRLAVISRHQNDKLSFQEALNRADKLAAGLKAIGLRMGDRVGIWAPNMTEWYVTHMACARGGYVLVNMNPAYQPEEIKYCINAVGAKAIVCPHKFKTQNYYEHLTSIAPELTDSRPGKINSVNLPSLKSVIIVGDEDLRGAFKYQELFDLPSAIDIKQIKAQQNSISLDSLCHLQFTSGTTGKPKAPMQTHFQIVNNSFFAGKRNELDRKHHIICVQVPFFHVFGTIVTVNAGLNHGATLVLPSPSFDADKSLDAIRDEKCSVIHGTPTMYVDLVSRQKIRGEYIDPDIAVSGGALCSSHLFKEMKQFLRLKKVKSIYGLTENTAVGFQSLFDDDEYLSTSTVGYLQDHCEAKVVDTQNRIVPRGTPGELLLRGYCIMLGYWENEEKTKEVLGVDRWMRTGDQFVIEKNGYGRVVGRLKDMIIRGGENIFPKDIEDVLNTHPDILETQVVGVPNERLGEEVCACVRIEPNATITLQDVKTFCKGKIAHFKIPSSLKTVQDFPKTTSGKIQKFKILEDILDGKI</sequence>
<evidence type="ECO:0000256" key="5">
    <source>
        <dbReference type="ARBA" id="ARBA00039638"/>
    </source>
</evidence>
<dbReference type="Gene3D" id="3.30.300.30">
    <property type="match status" value="1"/>
</dbReference>
<dbReference type="InterPro" id="IPR042099">
    <property type="entry name" value="ANL_N_sf"/>
</dbReference>
<dbReference type="InterPro" id="IPR000873">
    <property type="entry name" value="AMP-dep_synth/lig_dom"/>
</dbReference>
<keyword evidence="11" id="KW-1185">Reference proteome</keyword>
<evidence type="ECO:0000256" key="7">
    <source>
        <dbReference type="ARBA" id="ARBA00048277"/>
    </source>
</evidence>
<dbReference type="PANTHER" id="PTHR43201">
    <property type="entry name" value="ACYL-COA SYNTHETASE"/>
    <property type="match status" value="1"/>
</dbReference>
<evidence type="ECO:0000256" key="3">
    <source>
        <dbReference type="ARBA" id="ARBA00037247"/>
    </source>
</evidence>
<evidence type="ECO:0000256" key="6">
    <source>
        <dbReference type="ARBA" id="ARBA00047319"/>
    </source>
</evidence>
<evidence type="ECO:0000256" key="1">
    <source>
        <dbReference type="ARBA" id="ARBA00006432"/>
    </source>
</evidence>
<evidence type="ECO:0000313" key="10">
    <source>
        <dbReference type="EMBL" id="CAG9771984.1"/>
    </source>
</evidence>
<organism evidence="10 11">
    <name type="scientific">Ceutorhynchus assimilis</name>
    <name type="common">cabbage seed weevil</name>
    <dbReference type="NCBI Taxonomy" id="467358"/>
    <lineage>
        <taxon>Eukaryota</taxon>
        <taxon>Metazoa</taxon>
        <taxon>Ecdysozoa</taxon>
        <taxon>Arthropoda</taxon>
        <taxon>Hexapoda</taxon>
        <taxon>Insecta</taxon>
        <taxon>Pterygota</taxon>
        <taxon>Neoptera</taxon>
        <taxon>Endopterygota</taxon>
        <taxon>Coleoptera</taxon>
        <taxon>Polyphaga</taxon>
        <taxon>Cucujiformia</taxon>
        <taxon>Curculionidae</taxon>
        <taxon>Ceutorhynchinae</taxon>
        <taxon>Ceutorhynchus</taxon>
    </lineage>
</organism>
<feature type="domain" description="AMP-dependent synthetase/ligase" evidence="8">
    <location>
        <begin position="43"/>
        <end position="433"/>
    </location>
</feature>
<dbReference type="Pfam" id="PF13193">
    <property type="entry name" value="AMP-binding_C"/>
    <property type="match status" value="1"/>
</dbReference>
<dbReference type="InterPro" id="IPR025110">
    <property type="entry name" value="AMP-bd_C"/>
</dbReference>
<dbReference type="InterPro" id="IPR045851">
    <property type="entry name" value="AMP-bd_C_sf"/>
</dbReference>
<keyword evidence="2" id="KW-0436">Ligase</keyword>
<dbReference type="GO" id="GO:0006631">
    <property type="term" value="P:fatty acid metabolic process"/>
    <property type="evidence" value="ECO:0007669"/>
    <property type="project" value="TreeGrafter"/>
</dbReference>
<dbReference type="Pfam" id="PF00501">
    <property type="entry name" value="AMP-binding"/>
    <property type="match status" value="1"/>
</dbReference>
<dbReference type="FunFam" id="3.30.300.30:FF:000008">
    <property type="entry name" value="2,3-dihydroxybenzoate-AMP ligase"/>
    <property type="match status" value="1"/>
</dbReference>
<dbReference type="EMBL" id="OU892283">
    <property type="protein sequence ID" value="CAG9771984.1"/>
    <property type="molecule type" value="Genomic_DNA"/>
</dbReference>
<reference evidence="10" key="1">
    <citation type="submission" date="2022-01" db="EMBL/GenBank/DDBJ databases">
        <authorList>
            <person name="King R."/>
        </authorList>
    </citation>
    <scope>NUCLEOTIDE SEQUENCE</scope>
</reference>
<evidence type="ECO:0000256" key="4">
    <source>
        <dbReference type="ARBA" id="ARBA00039009"/>
    </source>
</evidence>
<evidence type="ECO:0000259" key="8">
    <source>
        <dbReference type="Pfam" id="PF00501"/>
    </source>
</evidence>
<comment type="catalytic activity">
    <reaction evidence="7">
        <text>a medium-chain fatty acid + ATP + CoA = a medium-chain fatty acyl-CoA + AMP + diphosphate</text>
        <dbReference type="Rhea" id="RHEA:48340"/>
        <dbReference type="ChEBI" id="CHEBI:30616"/>
        <dbReference type="ChEBI" id="CHEBI:33019"/>
        <dbReference type="ChEBI" id="CHEBI:57287"/>
        <dbReference type="ChEBI" id="CHEBI:59558"/>
        <dbReference type="ChEBI" id="CHEBI:90546"/>
        <dbReference type="ChEBI" id="CHEBI:456215"/>
        <dbReference type="EC" id="6.2.1.2"/>
    </reaction>
</comment>
<comment type="catalytic activity">
    <reaction evidence="6">
        <text>octanoate + ATP + CoA = octanoyl-CoA + AMP + diphosphate</text>
        <dbReference type="Rhea" id="RHEA:33631"/>
        <dbReference type="ChEBI" id="CHEBI:25646"/>
        <dbReference type="ChEBI" id="CHEBI:30616"/>
        <dbReference type="ChEBI" id="CHEBI:33019"/>
        <dbReference type="ChEBI" id="CHEBI:57287"/>
        <dbReference type="ChEBI" id="CHEBI:57386"/>
        <dbReference type="ChEBI" id="CHEBI:456215"/>
    </reaction>
</comment>
<dbReference type="InterPro" id="IPR020845">
    <property type="entry name" value="AMP-binding_CS"/>
</dbReference>
<protein>
    <recommendedName>
        <fullName evidence="5">Medium-chain acyl-CoA ligase ACSF2, mitochondrial</fullName>
        <ecNumber evidence="4">6.2.1.2</ecNumber>
    </recommendedName>
</protein>
<proteinExistence type="inferred from homology"/>
<dbReference type="AlphaFoldDB" id="A0A9N9QIJ9"/>
<dbReference type="PROSITE" id="PS00455">
    <property type="entry name" value="AMP_BINDING"/>
    <property type="match status" value="1"/>
</dbReference>
<dbReference type="PANTHER" id="PTHR43201:SF5">
    <property type="entry name" value="MEDIUM-CHAIN ACYL-COA LIGASE ACSF2, MITOCHONDRIAL"/>
    <property type="match status" value="1"/>
</dbReference>
<evidence type="ECO:0000313" key="11">
    <source>
        <dbReference type="Proteomes" id="UP001152799"/>
    </source>
</evidence>
<comment type="function">
    <text evidence="3">Acyl-CoA synthases catalyze the initial reaction in fatty acid metabolism, by forming a thioester with CoA. Has some preference toward medium-chain substrates. Plays a role in adipocyte differentiation.</text>
</comment>
<dbReference type="Proteomes" id="UP001152799">
    <property type="component" value="Chromosome 7"/>
</dbReference>
<evidence type="ECO:0000259" key="9">
    <source>
        <dbReference type="Pfam" id="PF13193"/>
    </source>
</evidence>
<dbReference type="SUPFAM" id="SSF56801">
    <property type="entry name" value="Acetyl-CoA synthetase-like"/>
    <property type="match status" value="1"/>
</dbReference>
<dbReference type="GO" id="GO:0031956">
    <property type="term" value="F:medium-chain fatty acid-CoA ligase activity"/>
    <property type="evidence" value="ECO:0007669"/>
    <property type="project" value="UniProtKB-EC"/>
</dbReference>
<evidence type="ECO:0000256" key="2">
    <source>
        <dbReference type="ARBA" id="ARBA00022598"/>
    </source>
</evidence>
<dbReference type="OrthoDB" id="10253115at2759"/>
<dbReference type="Gene3D" id="3.40.50.12780">
    <property type="entry name" value="N-terminal domain of ligase-like"/>
    <property type="match status" value="1"/>
</dbReference>
<name>A0A9N9QIJ9_9CUCU</name>
<feature type="domain" description="AMP-binding enzyme C-terminal" evidence="9">
    <location>
        <begin position="485"/>
        <end position="559"/>
    </location>
</feature>
<comment type="similarity">
    <text evidence="1">Belongs to the ATP-dependent AMP-binding enzyme family.</text>
</comment>
<accession>A0A9N9QIJ9</accession>
<gene>
    <name evidence="10" type="ORF">CEUTPL_LOCUS12406</name>
</gene>
<dbReference type="EC" id="6.2.1.2" evidence="4"/>